<dbReference type="EMBL" id="JAGIYQ010000005">
    <property type="protein sequence ID" value="MBP0725533.1"/>
    <property type="molecule type" value="Genomic_DNA"/>
</dbReference>
<gene>
    <name evidence="1" type="ORF">J5Y03_10070</name>
</gene>
<organism evidence="1 2">
    <name type="scientific">Gottfriedia endophytica</name>
    <dbReference type="NCBI Taxonomy" id="2820819"/>
    <lineage>
        <taxon>Bacteria</taxon>
        <taxon>Bacillati</taxon>
        <taxon>Bacillota</taxon>
        <taxon>Bacilli</taxon>
        <taxon>Bacillales</taxon>
        <taxon>Bacillaceae</taxon>
        <taxon>Gottfriedia</taxon>
    </lineage>
</organism>
<name>A0A940NV93_9BACI</name>
<reference evidence="1" key="1">
    <citation type="submission" date="2021-04" db="EMBL/GenBank/DDBJ databases">
        <title>Genome seq and assembly of Bacillus sp.</title>
        <authorList>
            <person name="Chhetri G."/>
        </authorList>
    </citation>
    <scope>NUCLEOTIDE SEQUENCE</scope>
    <source>
        <strain evidence="1">RG28</strain>
    </source>
</reference>
<keyword evidence="2" id="KW-1185">Reference proteome</keyword>
<evidence type="ECO:0000313" key="1">
    <source>
        <dbReference type="EMBL" id="MBP0725533.1"/>
    </source>
</evidence>
<dbReference type="Proteomes" id="UP000682134">
    <property type="component" value="Unassembled WGS sequence"/>
</dbReference>
<comment type="caution">
    <text evidence="1">The sequence shown here is derived from an EMBL/GenBank/DDBJ whole genome shotgun (WGS) entry which is preliminary data.</text>
</comment>
<dbReference type="AlphaFoldDB" id="A0A940NV93"/>
<evidence type="ECO:0000313" key="2">
    <source>
        <dbReference type="Proteomes" id="UP000682134"/>
    </source>
</evidence>
<accession>A0A940NV93</accession>
<protein>
    <submittedName>
        <fullName evidence="1">Uncharacterized protein</fullName>
    </submittedName>
</protein>
<proteinExistence type="predicted"/>
<dbReference type="RefSeq" id="WP_209405175.1">
    <property type="nucleotide sequence ID" value="NZ_JAGIYQ010000005.1"/>
</dbReference>
<sequence length="57" mass="6827">MMYWYWKKKGIRPSFFFELPRGEMAIISAFFEEELKEEVEKRKAMSEGSICPGMLGW</sequence>